<dbReference type="EMBL" id="LAZR01001415">
    <property type="protein sequence ID" value="KKN45034.1"/>
    <property type="molecule type" value="Genomic_DNA"/>
</dbReference>
<name>A0A0F9QRB6_9ZZZZ</name>
<dbReference type="InterPro" id="IPR024096">
    <property type="entry name" value="NO_sig/Golgi_transp_ligand-bd"/>
</dbReference>
<reference evidence="2" key="1">
    <citation type="journal article" date="2015" name="Nature">
        <title>Complex archaea that bridge the gap between prokaryotes and eukaryotes.</title>
        <authorList>
            <person name="Spang A."/>
            <person name="Saw J.H."/>
            <person name="Jorgensen S.L."/>
            <person name="Zaremba-Niedzwiedzka K."/>
            <person name="Martijn J."/>
            <person name="Lind A.E."/>
            <person name="van Eijk R."/>
            <person name="Schleper C."/>
            <person name="Guy L."/>
            <person name="Ettema T.J."/>
        </authorList>
    </citation>
    <scope>NUCLEOTIDE SEQUENCE</scope>
</reference>
<dbReference type="InterPro" id="IPR038158">
    <property type="entry name" value="H-NOX_domain_sf"/>
</dbReference>
<organism evidence="2">
    <name type="scientific">marine sediment metagenome</name>
    <dbReference type="NCBI Taxonomy" id="412755"/>
    <lineage>
        <taxon>unclassified sequences</taxon>
        <taxon>metagenomes</taxon>
        <taxon>ecological metagenomes</taxon>
    </lineage>
</organism>
<dbReference type="Gene3D" id="3.90.1520.10">
    <property type="entry name" value="H-NOX domain"/>
    <property type="match status" value="1"/>
</dbReference>
<dbReference type="Pfam" id="PF07700">
    <property type="entry name" value="HNOB"/>
    <property type="match status" value="1"/>
</dbReference>
<dbReference type="PANTHER" id="PTHR45655">
    <property type="entry name" value="GUANYLATE CYCLASE SOLUBLE SUBUNIT BETA-2"/>
    <property type="match status" value="1"/>
</dbReference>
<evidence type="ECO:0000259" key="1">
    <source>
        <dbReference type="Pfam" id="PF07700"/>
    </source>
</evidence>
<accession>A0A0F9QRB6</accession>
<sequence>MHGLINRSIQNFISDNFSLAVWRQVARRVGMDVEEFEPMLTYENRLTSDVIDAMTYVLGRPKSELLEDLGSYLVSHPSQEGVRRLLRFGGVGFEDFLHSLDELHDRAKLAVPNLYLPTMELDQVERGHFTLVCRGSLPGFGNVMTGILRVIADDYGALVLLDNSCISEGCEKICIKLVDRDFAQGRGFELGALVS</sequence>
<protein>
    <recommendedName>
        <fullName evidence="1">Heme NO-binding domain-containing protein</fullName>
    </recommendedName>
</protein>
<dbReference type="SUPFAM" id="SSF111126">
    <property type="entry name" value="Ligand-binding domain in the NO signalling and Golgi transport"/>
    <property type="match status" value="1"/>
</dbReference>
<comment type="caution">
    <text evidence="2">The sequence shown here is derived from an EMBL/GenBank/DDBJ whole genome shotgun (WGS) entry which is preliminary data.</text>
</comment>
<dbReference type="GO" id="GO:0020037">
    <property type="term" value="F:heme binding"/>
    <property type="evidence" value="ECO:0007669"/>
    <property type="project" value="InterPro"/>
</dbReference>
<dbReference type="AlphaFoldDB" id="A0A0F9QRB6"/>
<proteinExistence type="predicted"/>
<dbReference type="InterPro" id="IPR011644">
    <property type="entry name" value="Heme_NO-bd"/>
</dbReference>
<evidence type="ECO:0000313" key="2">
    <source>
        <dbReference type="EMBL" id="KKN45034.1"/>
    </source>
</evidence>
<gene>
    <name evidence="2" type="ORF">LCGC14_0687120</name>
</gene>
<feature type="domain" description="Heme NO-binding" evidence="1">
    <location>
        <begin position="2"/>
        <end position="155"/>
    </location>
</feature>
<dbReference type="PANTHER" id="PTHR45655:SF13">
    <property type="entry name" value="SOLUBLE GUANYLATE CYCLASE GCY-32-RELATED"/>
    <property type="match status" value="1"/>
</dbReference>